<dbReference type="AlphaFoldDB" id="A0A849ALV2"/>
<feature type="transmembrane region" description="Helical" evidence="6">
    <location>
        <begin position="120"/>
        <end position="141"/>
    </location>
</feature>
<evidence type="ECO:0000313" key="8">
    <source>
        <dbReference type="Proteomes" id="UP000557772"/>
    </source>
</evidence>
<name>A0A849ALV2_9MICO</name>
<dbReference type="PIRSF" id="PIRSF006324">
    <property type="entry name" value="LeuE"/>
    <property type="match status" value="1"/>
</dbReference>
<proteinExistence type="predicted"/>
<dbReference type="Proteomes" id="UP000557772">
    <property type="component" value="Unassembled WGS sequence"/>
</dbReference>
<keyword evidence="4 6" id="KW-1133">Transmembrane helix</keyword>
<keyword evidence="5 6" id="KW-0472">Membrane</keyword>
<comment type="caution">
    <text evidence="7">The sequence shown here is derived from an EMBL/GenBank/DDBJ whole genome shotgun (WGS) entry which is preliminary data.</text>
</comment>
<dbReference type="EMBL" id="JABENB010000001">
    <property type="protein sequence ID" value="NNG39350.1"/>
    <property type="molecule type" value="Genomic_DNA"/>
</dbReference>
<evidence type="ECO:0000256" key="6">
    <source>
        <dbReference type="SAM" id="Phobius"/>
    </source>
</evidence>
<evidence type="ECO:0000256" key="1">
    <source>
        <dbReference type="ARBA" id="ARBA00004651"/>
    </source>
</evidence>
<accession>A0A849ALV2</accession>
<evidence type="ECO:0000256" key="3">
    <source>
        <dbReference type="ARBA" id="ARBA00022692"/>
    </source>
</evidence>
<dbReference type="GO" id="GO:0005886">
    <property type="term" value="C:plasma membrane"/>
    <property type="evidence" value="ECO:0007669"/>
    <property type="project" value="UniProtKB-SubCell"/>
</dbReference>
<dbReference type="PANTHER" id="PTHR30086">
    <property type="entry name" value="ARGININE EXPORTER PROTEIN ARGO"/>
    <property type="match status" value="1"/>
</dbReference>
<gene>
    <name evidence="7" type="ORF">HJ588_08685</name>
</gene>
<protein>
    <submittedName>
        <fullName evidence="7">LysE family translocator</fullName>
    </submittedName>
</protein>
<dbReference type="PANTHER" id="PTHR30086:SF14">
    <property type="entry name" value="HOMOSERINE_HOMOSERINE LACTONE EFFLUX PROTEIN"/>
    <property type="match status" value="1"/>
</dbReference>
<keyword evidence="3 6" id="KW-0812">Transmembrane</keyword>
<evidence type="ECO:0000256" key="4">
    <source>
        <dbReference type="ARBA" id="ARBA00022989"/>
    </source>
</evidence>
<keyword evidence="2" id="KW-1003">Cell membrane</keyword>
<feature type="transmembrane region" description="Helical" evidence="6">
    <location>
        <begin position="44"/>
        <end position="67"/>
    </location>
</feature>
<dbReference type="RefSeq" id="WP_171154024.1">
    <property type="nucleotide sequence ID" value="NZ_JABENB010000001.1"/>
</dbReference>
<keyword evidence="8" id="KW-1185">Reference proteome</keyword>
<evidence type="ECO:0000313" key="7">
    <source>
        <dbReference type="EMBL" id="NNG39350.1"/>
    </source>
</evidence>
<dbReference type="GO" id="GO:0042970">
    <property type="term" value="F:homoserine transmembrane transporter activity"/>
    <property type="evidence" value="ECO:0007669"/>
    <property type="project" value="TreeGrafter"/>
</dbReference>
<dbReference type="Pfam" id="PF01810">
    <property type="entry name" value="LysE"/>
    <property type="match status" value="1"/>
</dbReference>
<reference evidence="7 8" key="1">
    <citation type="submission" date="2020-05" db="EMBL/GenBank/DDBJ databases">
        <title>Flexivirga sp. ID2601S isolated from air conditioner.</title>
        <authorList>
            <person name="Kim D.H."/>
        </authorList>
    </citation>
    <scope>NUCLEOTIDE SEQUENCE [LARGE SCALE GENOMIC DNA]</scope>
    <source>
        <strain evidence="7 8">ID2601S</strain>
    </source>
</reference>
<organism evidence="7 8">
    <name type="scientific">Flexivirga aerilata</name>
    <dbReference type="NCBI Taxonomy" id="1656889"/>
    <lineage>
        <taxon>Bacteria</taxon>
        <taxon>Bacillati</taxon>
        <taxon>Actinomycetota</taxon>
        <taxon>Actinomycetes</taxon>
        <taxon>Micrococcales</taxon>
        <taxon>Dermacoccaceae</taxon>
        <taxon>Flexivirga</taxon>
    </lineage>
</organism>
<evidence type="ECO:0000256" key="2">
    <source>
        <dbReference type="ARBA" id="ARBA00022475"/>
    </source>
</evidence>
<evidence type="ECO:0000256" key="5">
    <source>
        <dbReference type="ARBA" id="ARBA00023136"/>
    </source>
</evidence>
<feature type="transmembrane region" description="Helical" evidence="6">
    <location>
        <begin position="147"/>
        <end position="171"/>
    </location>
</feature>
<comment type="subcellular location">
    <subcellularLocation>
        <location evidence="1">Cell membrane</location>
        <topology evidence="1">Multi-pass membrane protein</topology>
    </subcellularLocation>
</comment>
<sequence>MLTSIDWTAFLPAAVLVSLVPGANQLLSLQHGARLGVCPALCGLAGRFAAFGIQVGLVAAGLAAIMLQSAAAFEMLRWLGVGYLVWLGFKAFRDAGTSPQPHEAVSAGNVALHTPVRREFLTAMSNPKAYLLFAAFVPQFITGPRDWVSLCVVGVAYIGVEAITAVGYVLLGNSVRGRLNDARRRRQVDRATGVGYLGIAGWLALKRRP</sequence>
<dbReference type="InterPro" id="IPR001123">
    <property type="entry name" value="LeuE-type"/>
</dbReference>